<evidence type="ECO:0000256" key="2">
    <source>
        <dbReference type="ARBA" id="ARBA00022692"/>
    </source>
</evidence>
<evidence type="ECO:0000259" key="7">
    <source>
        <dbReference type="Pfam" id="PF20684"/>
    </source>
</evidence>
<evidence type="ECO:0000256" key="6">
    <source>
        <dbReference type="SAM" id="Phobius"/>
    </source>
</evidence>
<proteinExistence type="inferred from homology"/>
<evidence type="ECO:0000256" key="4">
    <source>
        <dbReference type="ARBA" id="ARBA00023136"/>
    </source>
</evidence>
<dbReference type="PANTHER" id="PTHR33048:SF146">
    <property type="entry name" value="INTEGRAL MEMBRANE PROTEIN"/>
    <property type="match status" value="1"/>
</dbReference>
<dbReference type="EMBL" id="ML994613">
    <property type="protein sequence ID" value="KAF2193660.1"/>
    <property type="molecule type" value="Genomic_DNA"/>
</dbReference>
<comment type="similarity">
    <text evidence="5">Belongs to the SAT4 family.</text>
</comment>
<dbReference type="PANTHER" id="PTHR33048">
    <property type="entry name" value="PTH11-LIKE INTEGRAL MEMBRANE PROTEIN (AFU_ORTHOLOGUE AFUA_5G11245)"/>
    <property type="match status" value="1"/>
</dbReference>
<dbReference type="InterPro" id="IPR052337">
    <property type="entry name" value="SAT4-like"/>
</dbReference>
<keyword evidence="9" id="KW-1185">Reference proteome</keyword>
<dbReference type="InterPro" id="IPR049326">
    <property type="entry name" value="Rhodopsin_dom_fungi"/>
</dbReference>
<organism evidence="8 9">
    <name type="scientific">Zopfia rhizophila CBS 207.26</name>
    <dbReference type="NCBI Taxonomy" id="1314779"/>
    <lineage>
        <taxon>Eukaryota</taxon>
        <taxon>Fungi</taxon>
        <taxon>Dikarya</taxon>
        <taxon>Ascomycota</taxon>
        <taxon>Pezizomycotina</taxon>
        <taxon>Dothideomycetes</taxon>
        <taxon>Dothideomycetes incertae sedis</taxon>
        <taxon>Zopfiaceae</taxon>
        <taxon>Zopfia</taxon>
    </lineage>
</organism>
<evidence type="ECO:0000256" key="3">
    <source>
        <dbReference type="ARBA" id="ARBA00022989"/>
    </source>
</evidence>
<dbReference type="Pfam" id="PF20684">
    <property type="entry name" value="Fung_rhodopsin"/>
    <property type="match status" value="1"/>
</dbReference>
<dbReference type="AlphaFoldDB" id="A0A6A6EU87"/>
<dbReference type="OrthoDB" id="3796323at2759"/>
<gene>
    <name evidence="8" type="ORF">K469DRAFT_789617</name>
</gene>
<keyword evidence="3 6" id="KW-1133">Transmembrane helix</keyword>
<evidence type="ECO:0000256" key="5">
    <source>
        <dbReference type="ARBA" id="ARBA00038359"/>
    </source>
</evidence>
<feature type="transmembrane region" description="Helical" evidence="6">
    <location>
        <begin position="31"/>
        <end position="49"/>
    </location>
</feature>
<sequence>MSWKNGIGIHRWNLRLRTFFRMLYWVNIHNIMYGPTIFCIKTAITLQYISIFVPRRSMDKFMFYGGWTAIFANLVFYLVRTIVNCIYCIPREKIWNKLLPGGHCIRNDWFITSTGLINAISDIVILLLPITSLWKLKIARKKKVQISMLSATGVL</sequence>
<dbReference type="Proteomes" id="UP000800200">
    <property type="component" value="Unassembled WGS sequence"/>
</dbReference>
<keyword evidence="2 6" id="KW-0812">Transmembrane</keyword>
<evidence type="ECO:0000313" key="8">
    <source>
        <dbReference type="EMBL" id="KAF2193660.1"/>
    </source>
</evidence>
<feature type="transmembrane region" description="Helical" evidence="6">
    <location>
        <begin position="109"/>
        <end position="134"/>
    </location>
</feature>
<keyword evidence="4 6" id="KW-0472">Membrane</keyword>
<protein>
    <recommendedName>
        <fullName evidence="7">Rhodopsin domain-containing protein</fullName>
    </recommendedName>
</protein>
<name>A0A6A6EU87_9PEZI</name>
<dbReference type="GO" id="GO:0016020">
    <property type="term" value="C:membrane"/>
    <property type="evidence" value="ECO:0007669"/>
    <property type="project" value="UniProtKB-SubCell"/>
</dbReference>
<feature type="domain" description="Rhodopsin" evidence="7">
    <location>
        <begin position="3"/>
        <end position="154"/>
    </location>
</feature>
<comment type="subcellular location">
    <subcellularLocation>
        <location evidence="1">Membrane</location>
        <topology evidence="1">Multi-pass membrane protein</topology>
    </subcellularLocation>
</comment>
<reference evidence="8" key="1">
    <citation type="journal article" date="2020" name="Stud. Mycol.">
        <title>101 Dothideomycetes genomes: a test case for predicting lifestyles and emergence of pathogens.</title>
        <authorList>
            <person name="Haridas S."/>
            <person name="Albert R."/>
            <person name="Binder M."/>
            <person name="Bloem J."/>
            <person name="Labutti K."/>
            <person name="Salamov A."/>
            <person name="Andreopoulos B."/>
            <person name="Baker S."/>
            <person name="Barry K."/>
            <person name="Bills G."/>
            <person name="Bluhm B."/>
            <person name="Cannon C."/>
            <person name="Castanera R."/>
            <person name="Culley D."/>
            <person name="Daum C."/>
            <person name="Ezra D."/>
            <person name="Gonzalez J."/>
            <person name="Henrissat B."/>
            <person name="Kuo A."/>
            <person name="Liang C."/>
            <person name="Lipzen A."/>
            <person name="Lutzoni F."/>
            <person name="Magnuson J."/>
            <person name="Mondo S."/>
            <person name="Nolan M."/>
            <person name="Ohm R."/>
            <person name="Pangilinan J."/>
            <person name="Park H.-J."/>
            <person name="Ramirez L."/>
            <person name="Alfaro M."/>
            <person name="Sun H."/>
            <person name="Tritt A."/>
            <person name="Yoshinaga Y."/>
            <person name="Zwiers L.-H."/>
            <person name="Turgeon B."/>
            <person name="Goodwin S."/>
            <person name="Spatafora J."/>
            <person name="Crous P."/>
            <person name="Grigoriev I."/>
        </authorList>
    </citation>
    <scope>NUCLEOTIDE SEQUENCE</scope>
    <source>
        <strain evidence="8">CBS 207.26</strain>
    </source>
</reference>
<evidence type="ECO:0000313" key="9">
    <source>
        <dbReference type="Proteomes" id="UP000800200"/>
    </source>
</evidence>
<evidence type="ECO:0000256" key="1">
    <source>
        <dbReference type="ARBA" id="ARBA00004141"/>
    </source>
</evidence>
<accession>A0A6A6EU87</accession>
<feature type="transmembrane region" description="Helical" evidence="6">
    <location>
        <begin position="61"/>
        <end position="89"/>
    </location>
</feature>